<sequence length="273" mass="31466">MGFYYSLKTGIIWLLSEIILIALFLSLTNKSQILNLKKPIRILLSILFFVLFSWGAVALSESEKYKETIVVNKIAPSENLNKVDEVKTEIPPVDNTKLIEFQKTWSDSVVKSWKGKFIIASKLSLPDTISFELSKDATKSFNSNKSESLPMYLFSYKNSLKNKFGNEFNSIATTIDFIPNKELLKNNNPNEWSHPIMMNKGLKIYSGNQYSKDYIGKLNCKYKDKTDGNTYYVLIKDNGNETRILDYEFESYYWIKKTDPNYNSAIGLSKCNY</sequence>
<keyword evidence="1" id="KW-0472">Membrane</keyword>
<gene>
    <name evidence="2" type="ORF">BWK62_10915</name>
</gene>
<organism evidence="2 3">
    <name type="scientific">Flavobacterium columnare</name>
    <dbReference type="NCBI Taxonomy" id="996"/>
    <lineage>
        <taxon>Bacteria</taxon>
        <taxon>Pseudomonadati</taxon>
        <taxon>Bacteroidota</taxon>
        <taxon>Flavobacteriia</taxon>
        <taxon>Flavobacteriales</taxon>
        <taxon>Flavobacteriaceae</taxon>
        <taxon>Flavobacterium</taxon>
    </lineage>
</organism>
<accession>A0A246G920</accession>
<name>A0A246G920_9FLAO</name>
<keyword evidence="1" id="KW-1133">Transmembrane helix</keyword>
<evidence type="ECO:0000256" key="1">
    <source>
        <dbReference type="SAM" id="Phobius"/>
    </source>
</evidence>
<evidence type="ECO:0000313" key="2">
    <source>
        <dbReference type="EMBL" id="OWP75862.1"/>
    </source>
</evidence>
<feature type="transmembrane region" description="Helical" evidence="1">
    <location>
        <begin position="12"/>
        <end position="28"/>
    </location>
</feature>
<proteinExistence type="predicted"/>
<dbReference type="EMBL" id="MTCY01000034">
    <property type="protein sequence ID" value="OWP75862.1"/>
    <property type="molecule type" value="Genomic_DNA"/>
</dbReference>
<evidence type="ECO:0000313" key="3">
    <source>
        <dbReference type="Proteomes" id="UP000198034"/>
    </source>
</evidence>
<reference evidence="2 3" key="1">
    <citation type="journal article" date="2017" name="Infect. Genet. Evol.">
        <title>Comparative genome analysis of fish pathogen Flavobacterium columnare reveals extensive sequence diversity within the species.</title>
        <authorList>
            <person name="Kayansamruaj P."/>
            <person name="Dong H.T."/>
            <person name="Hirono I."/>
            <person name="Kondo H."/>
            <person name="Senapin S."/>
            <person name="Rodkhum C."/>
        </authorList>
    </citation>
    <scope>NUCLEOTIDE SEQUENCE [LARGE SCALE GENOMIC DNA]</scope>
    <source>
        <strain evidence="2 3">1214</strain>
    </source>
</reference>
<keyword evidence="1" id="KW-0812">Transmembrane</keyword>
<dbReference type="Proteomes" id="UP000198034">
    <property type="component" value="Unassembled WGS sequence"/>
</dbReference>
<protein>
    <submittedName>
        <fullName evidence="2">Uncharacterized protein</fullName>
    </submittedName>
</protein>
<comment type="caution">
    <text evidence="2">The sequence shown here is derived from an EMBL/GenBank/DDBJ whole genome shotgun (WGS) entry which is preliminary data.</text>
</comment>
<feature type="transmembrane region" description="Helical" evidence="1">
    <location>
        <begin position="40"/>
        <end position="59"/>
    </location>
</feature>
<dbReference type="AlphaFoldDB" id="A0A246G920"/>